<feature type="transmembrane region" description="Helical" evidence="6">
    <location>
        <begin position="410"/>
        <end position="427"/>
    </location>
</feature>
<dbReference type="GO" id="GO:0016020">
    <property type="term" value="C:membrane"/>
    <property type="evidence" value="ECO:0007669"/>
    <property type="project" value="UniProtKB-SubCell"/>
</dbReference>
<gene>
    <name evidence="7" type="primary">cysP</name>
    <name evidence="7" type="ORF">PAM7971_00166</name>
</gene>
<dbReference type="EMBL" id="FWFW01000001">
    <property type="protein sequence ID" value="SLN13161.1"/>
    <property type="molecule type" value="Genomic_DNA"/>
</dbReference>
<dbReference type="InterPro" id="IPR001204">
    <property type="entry name" value="Phos_transporter"/>
</dbReference>
<organism evidence="7 8">
    <name type="scientific">Pacificibacter marinus</name>
    <dbReference type="NCBI Taxonomy" id="658057"/>
    <lineage>
        <taxon>Bacteria</taxon>
        <taxon>Pseudomonadati</taxon>
        <taxon>Pseudomonadota</taxon>
        <taxon>Alphaproteobacteria</taxon>
        <taxon>Rhodobacterales</taxon>
        <taxon>Roseobacteraceae</taxon>
        <taxon>Pacificibacter</taxon>
    </lineage>
</organism>
<dbReference type="Proteomes" id="UP000193307">
    <property type="component" value="Unassembled WGS sequence"/>
</dbReference>
<evidence type="ECO:0000256" key="4">
    <source>
        <dbReference type="ARBA" id="ARBA00022989"/>
    </source>
</evidence>
<accession>A0A1Y5RF31</accession>
<evidence type="ECO:0000256" key="2">
    <source>
        <dbReference type="ARBA" id="ARBA00022448"/>
    </source>
</evidence>
<feature type="transmembrane region" description="Helical" evidence="6">
    <location>
        <begin position="301"/>
        <end position="320"/>
    </location>
</feature>
<comment type="similarity">
    <text evidence="6">Belongs to the inorganic phosphate transporter (PiT) (TC 2.A.20) family.</text>
</comment>
<keyword evidence="8" id="KW-1185">Reference proteome</keyword>
<sequence>MSAPNGNQWKTLDKDLNRISQVEYAQAYVARPMVGLGVALAFIIIAALIAGLIFGSQPGSMIIVAAAALGAYMAINIGANDVANNMGPAVGAKALTMGGAIVIAALCESAGALLAGGDVVSTISKGIIDPASFSDTRIFIWAMMAALLSSALWVNLATWIGAPVSTTHSVVGGVMGAGIAAAGFTAVNWASMGMIAASWVISPLLGGLVAAGFLALIKAKIIYQDDKIAAARTWVPILVGIMMGVFSTYLAIKGLKKIISIDIPTALIIGAAIGALSYVASAPLIRRQSEGLENRNKSLKVLFGLPLVISAALLSFAHGANDVANAVGPLAAIVHANEFGEFAGKVNIPQWVMIIGAFGISFGLLLFGPKLIRMVGSQITKLNPMRAYCVALSAAITVIIASWLGLPVSSTHIAVGGVFGVGFFREWHHERRLKLSSAQKPVEKRIAKEERRRRKLVRRSHFMTIVAAWIITVPAAALLSALMFFLLSTLFH</sequence>
<evidence type="ECO:0000313" key="8">
    <source>
        <dbReference type="Proteomes" id="UP000193307"/>
    </source>
</evidence>
<keyword evidence="5 6" id="KW-0472">Membrane</keyword>
<protein>
    <recommendedName>
        <fullName evidence="6">Phosphate transporter</fullName>
    </recommendedName>
</protein>
<feature type="transmembrane region" description="Helical" evidence="6">
    <location>
        <begin position="170"/>
        <end position="190"/>
    </location>
</feature>
<keyword evidence="6" id="KW-0592">Phosphate transport</keyword>
<dbReference type="PANTHER" id="PTHR11101">
    <property type="entry name" value="PHOSPHATE TRANSPORTER"/>
    <property type="match status" value="1"/>
</dbReference>
<keyword evidence="2 6" id="KW-0813">Transport</keyword>
<dbReference type="AlphaFoldDB" id="A0A1Y5RF31"/>
<dbReference type="GO" id="GO:0005315">
    <property type="term" value="F:phosphate transmembrane transporter activity"/>
    <property type="evidence" value="ECO:0007669"/>
    <property type="project" value="InterPro"/>
</dbReference>
<evidence type="ECO:0000313" key="7">
    <source>
        <dbReference type="EMBL" id="SLN13161.1"/>
    </source>
</evidence>
<dbReference type="STRING" id="658057.SAMN04488032_101481"/>
<evidence type="ECO:0000256" key="6">
    <source>
        <dbReference type="RuleBase" id="RU363058"/>
    </source>
</evidence>
<feature type="transmembrane region" description="Helical" evidence="6">
    <location>
        <begin position="94"/>
        <end position="115"/>
    </location>
</feature>
<comment type="subcellular location">
    <subcellularLocation>
        <location evidence="1 6">Membrane</location>
        <topology evidence="1 6">Multi-pass membrane protein</topology>
    </subcellularLocation>
</comment>
<feature type="transmembrane region" description="Helical" evidence="6">
    <location>
        <begin position="196"/>
        <end position="217"/>
    </location>
</feature>
<proteinExistence type="inferred from homology"/>
<feature type="transmembrane region" description="Helical" evidence="6">
    <location>
        <begin position="258"/>
        <end position="280"/>
    </location>
</feature>
<feature type="transmembrane region" description="Helical" evidence="6">
    <location>
        <begin position="348"/>
        <end position="367"/>
    </location>
</feature>
<dbReference type="OrthoDB" id="9779554at2"/>
<keyword evidence="4 6" id="KW-1133">Transmembrane helix</keyword>
<reference evidence="7 8" key="1">
    <citation type="submission" date="2017-03" db="EMBL/GenBank/DDBJ databases">
        <authorList>
            <person name="Afonso C.L."/>
            <person name="Miller P.J."/>
            <person name="Scott M.A."/>
            <person name="Spackman E."/>
            <person name="Goraichik I."/>
            <person name="Dimitrov K.M."/>
            <person name="Suarez D.L."/>
            <person name="Swayne D.E."/>
        </authorList>
    </citation>
    <scope>NUCLEOTIDE SEQUENCE [LARGE SCALE GENOMIC DNA]</scope>
    <source>
        <strain evidence="7 8">CECT 7971</strain>
    </source>
</reference>
<evidence type="ECO:0000256" key="1">
    <source>
        <dbReference type="ARBA" id="ARBA00004141"/>
    </source>
</evidence>
<dbReference type="GO" id="GO:0035435">
    <property type="term" value="P:phosphate ion transmembrane transport"/>
    <property type="evidence" value="ECO:0007669"/>
    <property type="project" value="TreeGrafter"/>
</dbReference>
<name>A0A1Y5RF31_9RHOB</name>
<feature type="transmembrane region" description="Helical" evidence="6">
    <location>
        <begin position="462"/>
        <end position="487"/>
    </location>
</feature>
<keyword evidence="3 6" id="KW-0812">Transmembrane</keyword>
<feature type="transmembrane region" description="Helical" evidence="6">
    <location>
        <begin position="34"/>
        <end position="55"/>
    </location>
</feature>
<feature type="transmembrane region" description="Helical" evidence="6">
    <location>
        <begin position="61"/>
        <end position="82"/>
    </location>
</feature>
<dbReference type="RefSeq" id="WP_085847093.1">
    <property type="nucleotide sequence ID" value="NZ_FNZV01000001.1"/>
</dbReference>
<dbReference type="PANTHER" id="PTHR11101:SF80">
    <property type="entry name" value="PHOSPHATE TRANSPORTER"/>
    <property type="match status" value="1"/>
</dbReference>
<dbReference type="Pfam" id="PF01384">
    <property type="entry name" value="PHO4"/>
    <property type="match status" value="1"/>
</dbReference>
<evidence type="ECO:0000256" key="3">
    <source>
        <dbReference type="ARBA" id="ARBA00022692"/>
    </source>
</evidence>
<evidence type="ECO:0000256" key="5">
    <source>
        <dbReference type="ARBA" id="ARBA00023136"/>
    </source>
</evidence>
<feature type="transmembrane region" description="Helical" evidence="6">
    <location>
        <begin position="138"/>
        <end position="158"/>
    </location>
</feature>
<feature type="transmembrane region" description="Helical" evidence="6">
    <location>
        <begin position="229"/>
        <end position="252"/>
    </location>
</feature>
<feature type="transmembrane region" description="Helical" evidence="6">
    <location>
        <begin position="387"/>
        <end position="404"/>
    </location>
</feature>